<keyword evidence="4 8" id="KW-0547">Nucleotide-binding</keyword>
<dbReference type="GO" id="GO:0005524">
    <property type="term" value="F:ATP binding"/>
    <property type="evidence" value="ECO:0007669"/>
    <property type="project" value="UniProtKB-UniRule"/>
</dbReference>
<dbReference type="AlphaFoldDB" id="A0A9P1BND3"/>
<dbReference type="GO" id="GO:0008574">
    <property type="term" value="F:plus-end-directed microtubule motor activity"/>
    <property type="evidence" value="ECO:0007669"/>
    <property type="project" value="TreeGrafter"/>
</dbReference>
<dbReference type="InterPro" id="IPR008979">
    <property type="entry name" value="Galactose-bd-like_sf"/>
</dbReference>
<reference evidence="13" key="1">
    <citation type="submission" date="2022-10" db="EMBL/GenBank/DDBJ databases">
        <authorList>
            <person name="Chen Y."/>
            <person name="Dougan E. K."/>
            <person name="Chan C."/>
            <person name="Rhodes N."/>
            <person name="Thang M."/>
        </authorList>
    </citation>
    <scope>NUCLEOTIDE SEQUENCE</scope>
</reference>
<reference evidence="14" key="2">
    <citation type="submission" date="2024-04" db="EMBL/GenBank/DDBJ databases">
        <authorList>
            <person name="Chen Y."/>
            <person name="Shah S."/>
            <person name="Dougan E. K."/>
            <person name="Thang M."/>
            <person name="Chan C."/>
        </authorList>
    </citation>
    <scope>NUCLEOTIDE SEQUENCE [LARGE SCALE GENOMIC DNA]</scope>
</reference>
<feature type="domain" description="Kinesin motor" evidence="12">
    <location>
        <begin position="1"/>
        <end position="376"/>
    </location>
</feature>
<comment type="caution">
    <text evidence="13">The sequence shown here is derived from an EMBL/GenBank/DDBJ whole genome shotgun (WGS) entry which is preliminary data.</text>
</comment>
<dbReference type="PROSITE" id="PS50022">
    <property type="entry name" value="FA58C_3"/>
    <property type="match status" value="1"/>
</dbReference>
<dbReference type="CDD" id="cd00106">
    <property type="entry name" value="KISc"/>
    <property type="match status" value="1"/>
</dbReference>
<evidence type="ECO:0000256" key="7">
    <source>
        <dbReference type="ARBA" id="ARBA00023212"/>
    </source>
</evidence>
<evidence type="ECO:0000313" key="15">
    <source>
        <dbReference type="EMBL" id="CAL4763798.1"/>
    </source>
</evidence>
<dbReference type="PROSITE" id="PS50067">
    <property type="entry name" value="KINESIN_MOTOR_2"/>
    <property type="match status" value="1"/>
</dbReference>
<gene>
    <name evidence="13" type="ORF">C1SCF055_LOCUS4699</name>
</gene>
<dbReference type="InterPro" id="IPR027417">
    <property type="entry name" value="P-loop_NTPase"/>
</dbReference>
<keyword evidence="16" id="KW-1185">Reference proteome</keyword>
<dbReference type="OrthoDB" id="121574at2759"/>
<feature type="coiled-coil region" evidence="9">
    <location>
        <begin position="383"/>
        <end position="410"/>
    </location>
</feature>
<evidence type="ECO:0000256" key="3">
    <source>
        <dbReference type="ARBA" id="ARBA00022701"/>
    </source>
</evidence>
<dbReference type="SUPFAM" id="SSF52540">
    <property type="entry name" value="P-loop containing nucleoside triphosphate hydrolases"/>
    <property type="match status" value="1"/>
</dbReference>
<dbReference type="PANTHER" id="PTHR47970:SF12">
    <property type="entry name" value="KINESIN FAMILY MEMBER 11"/>
    <property type="match status" value="1"/>
</dbReference>
<evidence type="ECO:0000256" key="10">
    <source>
        <dbReference type="SAM" id="MobiDB-lite"/>
    </source>
</evidence>
<keyword evidence="2" id="KW-0963">Cytoplasm</keyword>
<sequence length="1260" mass="141063">MRPMSAKELREGGEVCVDVIGPKAEVVLQREGFQDKSFTFDHAFGSDSSQVQVFRSLGIQLLDKAFSGYNATIFAYGQTGSGKTHTMMADRNTGEDAGLIPRISEGLFDRGVSKDLYGVMEYRESNLAMTTEPPNWRLPAGSPLEMEGLEVSFQGPKSWMVLDRIPRFLICCSFLEIYNEIVFDLLQPKGTAMPAGGLEIREAKGMGVYVKDLQEIVVDTAERLQHLINKGFAHRATAATQMNATSSRSHCIFTIKLHQKDDHVSANNNFSKMNLVDLAGSERASRTGAEGSTLKEGANINKSLSALGNVINSLSKLAAGNKKVFIPYRNSKLTRVLQESLGGNALTTMMAAISPAKTNCEETLSTLNYAARAKTIKLNAQCKNEEAEHLSKLEEEVEMLRAKLAEAEGAKIEIDTSRYQEQIAEMERFMKQTWEDKERDTQKHEEERRALEQEALRIAERANAEHQRRLKLLEDNGDLELTLQELMSLGGEAFSTWQSQITDILEKEQKVTMQCRAVAVCKDAALHDVDTWLERAQSDEADTAGDRMLLSQAEKKVASMSRELDVLTAAERQLEAAIAYFLPLLRQVAAKVKLVQDDEPKDAKQTEQEQILALMVRQMDGHRASAWNKIAEDHRNLGNFVEKIQGFLRCAQMDEKAKAPLLKDMKAFEAQSHNGPGQEACIAQGIPMGMASEHLTEKHIKVTSNAPAACCARLLGGTQKASSAFGGWTPNADTKGEYIQLDLCNSVVSGLSIQGRRPVSGSPDQTGPLLEKLLESSDPRPPGRLYKRPPVRLIHDVFMIAHARFHALDPGEPNFSPSHLDYDQLNKADRSAKVEFFDLLLSRLKQALEAKSWTIPPLKLTASDILGGKNTVESNRMLQLLCYLALQKKMETEEDTAGIFKLEEQWVTKFTLSFSPDGKSWAPMMSEGDKPKVRVFEGPGNGQEVKYLSLWAPMLKPIRFLRLTPTEWHAHPGLRLEVFGFTEGCTSAALTEPQGRLDVVQKQTTLMRRCLAAASTWATEKWRQLQREEEEKSLQALAAKSQVEQQLQDALNQIKKLRKENQDMEHQITEQEQKLVDADTEKLRLTVEREKTEVQVKALEDKLTNSSENVHEATGKVRELEDKTEEMQSTVQDLQQQLSVLTEERDLARDSEEELWELLNEKEDQLMDTNQGYVNLTDQLNEMREELEEKIDEQAQLMEELGERNQLLMDETMKLREELAKYRQAPAVAHVDVPNLLSSIAATGKAVQGLPSDGTEESTA</sequence>
<dbReference type="InterPro" id="IPR001752">
    <property type="entry name" value="Kinesin_motor_dom"/>
</dbReference>
<dbReference type="Pfam" id="PF00225">
    <property type="entry name" value="Kinesin"/>
    <property type="match status" value="1"/>
</dbReference>
<evidence type="ECO:0000259" key="12">
    <source>
        <dbReference type="PROSITE" id="PS50067"/>
    </source>
</evidence>
<dbReference type="InterPro" id="IPR019821">
    <property type="entry name" value="Kinesin_motor_CS"/>
</dbReference>
<evidence type="ECO:0000256" key="9">
    <source>
        <dbReference type="SAM" id="Coils"/>
    </source>
</evidence>
<comment type="similarity">
    <text evidence="8">Belongs to the TRAFAC class myosin-kinesin ATPase superfamily. Kinesin family.</text>
</comment>
<evidence type="ECO:0000256" key="2">
    <source>
        <dbReference type="ARBA" id="ARBA00022490"/>
    </source>
</evidence>
<evidence type="ECO:0000259" key="11">
    <source>
        <dbReference type="PROSITE" id="PS50022"/>
    </source>
</evidence>
<evidence type="ECO:0000256" key="8">
    <source>
        <dbReference type="PROSITE-ProRule" id="PRU00283"/>
    </source>
</evidence>
<dbReference type="SUPFAM" id="SSF49785">
    <property type="entry name" value="Galactose-binding domain-like"/>
    <property type="match status" value="1"/>
</dbReference>
<feature type="coiled-coil region" evidence="9">
    <location>
        <begin position="434"/>
        <end position="476"/>
    </location>
</feature>
<dbReference type="SUPFAM" id="SSF90257">
    <property type="entry name" value="Myosin rod fragments"/>
    <property type="match status" value="1"/>
</dbReference>
<feature type="coiled-coil region" evidence="9">
    <location>
        <begin position="1040"/>
        <end position="1225"/>
    </location>
</feature>
<dbReference type="GO" id="GO:0007018">
    <property type="term" value="P:microtubule-based movement"/>
    <property type="evidence" value="ECO:0007669"/>
    <property type="project" value="InterPro"/>
</dbReference>
<dbReference type="GO" id="GO:0005876">
    <property type="term" value="C:spindle microtubule"/>
    <property type="evidence" value="ECO:0007669"/>
    <property type="project" value="TreeGrafter"/>
</dbReference>
<dbReference type="EMBL" id="CAMXCT030000274">
    <property type="protein sequence ID" value="CAL4763798.1"/>
    <property type="molecule type" value="Genomic_DNA"/>
</dbReference>
<evidence type="ECO:0000313" key="14">
    <source>
        <dbReference type="EMBL" id="CAL1129861.1"/>
    </source>
</evidence>
<dbReference type="EMBL" id="CAMXCT010000274">
    <property type="protein sequence ID" value="CAI3976486.1"/>
    <property type="molecule type" value="Genomic_DNA"/>
</dbReference>
<keyword evidence="5 8" id="KW-0067">ATP-binding</keyword>
<evidence type="ECO:0000256" key="6">
    <source>
        <dbReference type="ARBA" id="ARBA00023175"/>
    </source>
</evidence>
<dbReference type="GO" id="GO:0090307">
    <property type="term" value="P:mitotic spindle assembly"/>
    <property type="evidence" value="ECO:0007669"/>
    <property type="project" value="TreeGrafter"/>
</dbReference>
<evidence type="ECO:0000313" key="13">
    <source>
        <dbReference type="EMBL" id="CAI3976486.1"/>
    </source>
</evidence>
<dbReference type="InterPro" id="IPR000421">
    <property type="entry name" value="FA58C"/>
</dbReference>
<keyword evidence="7" id="KW-0206">Cytoskeleton</keyword>
<keyword evidence="3" id="KW-0493">Microtubule</keyword>
<feature type="binding site" evidence="8">
    <location>
        <begin position="77"/>
        <end position="84"/>
    </location>
    <ligand>
        <name>ATP</name>
        <dbReference type="ChEBI" id="CHEBI:30616"/>
    </ligand>
</feature>
<dbReference type="EMBL" id="CAMXCT020000274">
    <property type="protein sequence ID" value="CAL1129861.1"/>
    <property type="molecule type" value="Genomic_DNA"/>
</dbReference>
<dbReference type="PANTHER" id="PTHR47970">
    <property type="entry name" value="KINESIN-LIKE PROTEIN KIF11"/>
    <property type="match status" value="1"/>
</dbReference>
<dbReference type="GO" id="GO:0072686">
    <property type="term" value="C:mitotic spindle"/>
    <property type="evidence" value="ECO:0007669"/>
    <property type="project" value="TreeGrafter"/>
</dbReference>
<evidence type="ECO:0000313" key="16">
    <source>
        <dbReference type="Proteomes" id="UP001152797"/>
    </source>
</evidence>
<feature type="coiled-coil region" evidence="9">
    <location>
        <begin position="550"/>
        <end position="577"/>
    </location>
</feature>
<dbReference type="Gene3D" id="2.60.120.260">
    <property type="entry name" value="Galactose-binding domain-like"/>
    <property type="match status" value="1"/>
</dbReference>
<name>A0A9P1BND3_9DINO</name>
<keyword evidence="9" id="KW-0175">Coiled coil</keyword>
<dbReference type="PROSITE" id="PS00411">
    <property type="entry name" value="KINESIN_MOTOR_1"/>
    <property type="match status" value="1"/>
</dbReference>
<evidence type="ECO:0000256" key="5">
    <source>
        <dbReference type="ARBA" id="ARBA00022840"/>
    </source>
</evidence>
<dbReference type="Gene3D" id="3.40.850.10">
    <property type="entry name" value="Kinesin motor domain"/>
    <property type="match status" value="1"/>
</dbReference>
<dbReference type="InterPro" id="IPR036961">
    <property type="entry name" value="Kinesin_motor_dom_sf"/>
</dbReference>
<dbReference type="GO" id="GO:0008017">
    <property type="term" value="F:microtubule binding"/>
    <property type="evidence" value="ECO:0007669"/>
    <property type="project" value="InterPro"/>
</dbReference>
<dbReference type="Proteomes" id="UP001152797">
    <property type="component" value="Unassembled WGS sequence"/>
</dbReference>
<proteinExistence type="inferred from homology"/>
<comment type="subcellular location">
    <subcellularLocation>
        <location evidence="1">Cytoplasm</location>
        <location evidence="1">Cytoskeleton</location>
    </subcellularLocation>
</comment>
<keyword evidence="6 8" id="KW-0505">Motor protein</keyword>
<feature type="region of interest" description="Disordered" evidence="10">
    <location>
        <begin position="755"/>
        <end position="786"/>
    </location>
</feature>
<protein>
    <submittedName>
        <fullName evidence="15">Kinesin-like protein KIF13A (Kinesin-like protein RBKIN)</fullName>
    </submittedName>
</protein>
<evidence type="ECO:0000256" key="1">
    <source>
        <dbReference type="ARBA" id="ARBA00004245"/>
    </source>
</evidence>
<dbReference type="GO" id="GO:0051231">
    <property type="term" value="P:spindle elongation"/>
    <property type="evidence" value="ECO:0007669"/>
    <property type="project" value="TreeGrafter"/>
</dbReference>
<dbReference type="InterPro" id="IPR047149">
    <property type="entry name" value="KIF11-like"/>
</dbReference>
<organism evidence="13">
    <name type="scientific">Cladocopium goreaui</name>
    <dbReference type="NCBI Taxonomy" id="2562237"/>
    <lineage>
        <taxon>Eukaryota</taxon>
        <taxon>Sar</taxon>
        <taxon>Alveolata</taxon>
        <taxon>Dinophyceae</taxon>
        <taxon>Suessiales</taxon>
        <taxon>Symbiodiniaceae</taxon>
        <taxon>Cladocopium</taxon>
    </lineage>
</organism>
<dbReference type="PRINTS" id="PR00380">
    <property type="entry name" value="KINESINHEAVY"/>
</dbReference>
<accession>A0A9P1BND3</accession>
<evidence type="ECO:0000256" key="4">
    <source>
        <dbReference type="ARBA" id="ARBA00022741"/>
    </source>
</evidence>
<dbReference type="SMART" id="SM00129">
    <property type="entry name" value="KISc"/>
    <property type="match status" value="1"/>
</dbReference>
<feature type="domain" description="F5/8 type C" evidence="11">
    <location>
        <begin position="903"/>
        <end position="981"/>
    </location>
</feature>